<reference evidence="2" key="1">
    <citation type="journal article" date="2019" name="Int. J. Syst. Evol. Microbiol.">
        <title>The Global Catalogue of Microorganisms (GCM) 10K type strain sequencing project: providing services to taxonomists for standard genome sequencing and annotation.</title>
        <authorList>
            <consortium name="The Broad Institute Genomics Platform"/>
            <consortium name="The Broad Institute Genome Sequencing Center for Infectious Disease"/>
            <person name="Wu L."/>
            <person name="Ma J."/>
        </authorList>
    </citation>
    <scope>NUCLEOTIDE SEQUENCE [LARGE SCALE GENOMIC DNA]</scope>
    <source>
        <strain evidence="2">CGMCC 4.7144</strain>
    </source>
</reference>
<sequence length="350" mass="38780">MAQLSWMALCHLCHSRFMTPIPLSQWADQNGVPRRTAYNWAKNGKLNVPIHRTLTGRLVVLDDDETLGDAHPFVAAYAEALSLPVGVHSGDLHHSPVLEAWGVDLYDTVADDLRPVVLQLALAAACARPKRDAWWRLTDWLGRVELADWYTSTGFPEVAALISGRRPITDQDSYLDWWPCGVGSHEFWQDFDAAAAQAVATAGLGPSEHNDAVAWLTESALTDNIAIAGRRESLRNRLDKLAGSTTDHEQIPTIPDRSDLWSLRGMYPEPAWAIARPHARRTAQSICAIVGWDPESPAPPDGHPLREIGYRACLHASEAALVPYVHDAHLREIDAFRRVALGKPWQLITS</sequence>
<protein>
    <submittedName>
        <fullName evidence="1">Uncharacterized protein</fullName>
    </submittedName>
</protein>
<accession>A0ABW1H058</accession>
<proteinExistence type="predicted"/>
<evidence type="ECO:0000313" key="2">
    <source>
        <dbReference type="Proteomes" id="UP001596226"/>
    </source>
</evidence>
<dbReference type="RefSeq" id="WP_377506425.1">
    <property type="nucleotide sequence ID" value="NZ_JBHSQS010000003.1"/>
</dbReference>
<keyword evidence="2" id="KW-1185">Reference proteome</keyword>
<evidence type="ECO:0000313" key="1">
    <source>
        <dbReference type="EMBL" id="MFC5922836.1"/>
    </source>
</evidence>
<comment type="caution">
    <text evidence="1">The sequence shown here is derived from an EMBL/GenBank/DDBJ whole genome shotgun (WGS) entry which is preliminary data.</text>
</comment>
<name>A0ABW1H058_9ACTN</name>
<dbReference type="EMBL" id="JBHSQS010000003">
    <property type="protein sequence ID" value="MFC5922836.1"/>
    <property type="molecule type" value="Genomic_DNA"/>
</dbReference>
<organism evidence="1 2">
    <name type="scientific">Micromonospora vulcania</name>
    <dbReference type="NCBI Taxonomy" id="1441873"/>
    <lineage>
        <taxon>Bacteria</taxon>
        <taxon>Bacillati</taxon>
        <taxon>Actinomycetota</taxon>
        <taxon>Actinomycetes</taxon>
        <taxon>Micromonosporales</taxon>
        <taxon>Micromonosporaceae</taxon>
        <taxon>Micromonospora</taxon>
    </lineage>
</organism>
<dbReference type="Proteomes" id="UP001596226">
    <property type="component" value="Unassembled WGS sequence"/>
</dbReference>
<gene>
    <name evidence="1" type="ORF">ACFQGL_05710</name>
</gene>